<comment type="catalytic activity">
    <reaction evidence="12">
        <text>FMN + ATP + H(+) = FAD + diphosphate</text>
        <dbReference type="Rhea" id="RHEA:17237"/>
        <dbReference type="ChEBI" id="CHEBI:15378"/>
        <dbReference type="ChEBI" id="CHEBI:30616"/>
        <dbReference type="ChEBI" id="CHEBI:33019"/>
        <dbReference type="ChEBI" id="CHEBI:57692"/>
        <dbReference type="ChEBI" id="CHEBI:58210"/>
        <dbReference type="EC" id="2.7.7.2"/>
    </reaction>
</comment>
<dbReference type="InterPro" id="IPR002500">
    <property type="entry name" value="PAPS_reduct_dom"/>
</dbReference>
<evidence type="ECO:0000313" key="15">
    <source>
        <dbReference type="Proteomes" id="UP001152888"/>
    </source>
</evidence>
<evidence type="ECO:0000256" key="5">
    <source>
        <dbReference type="ARBA" id="ARBA00022679"/>
    </source>
</evidence>
<protein>
    <recommendedName>
        <fullName evidence="2">FAD synthase</fullName>
        <ecNumber evidence="2">2.7.7.2</ecNumber>
    </recommendedName>
    <alternativeName>
        <fullName evidence="10">FAD pyrophosphorylase</fullName>
    </alternativeName>
    <alternativeName>
        <fullName evidence="11">FMN adenylyltransferase</fullName>
    </alternativeName>
</protein>
<keyword evidence="15" id="KW-1185">Reference proteome</keyword>
<dbReference type="GO" id="GO:0006747">
    <property type="term" value="P:FAD biosynthetic process"/>
    <property type="evidence" value="ECO:0007669"/>
    <property type="project" value="TreeGrafter"/>
</dbReference>
<evidence type="ECO:0000256" key="3">
    <source>
        <dbReference type="ARBA" id="ARBA00022630"/>
    </source>
</evidence>
<dbReference type="InterPro" id="IPR014729">
    <property type="entry name" value="Rossmann-like_a/b/a_fold"/>
</dbReference>
<keyword evidence="6" id="KW-0548">Nucleotidyltransferase</keyword>
<feature type="domain" description="Phosphoadenosine phosphosulphate reductase" evidence="13">
    <location>
        <begin position="19"/>
        <end position="77"/>
    </location>
</feature>
<comment type="caution">
    <text evidence="14">The sequence shown here is derived from an EMBL/GenBank/DDBJ whole genome shotgun (WGS) entry which is preliminary data.</text>
</comment>
<keyword evidence="4" id="KW-0288">FMN</keyword>
<keyword evidence="5" id="KW-0808">Transferase</keyword>
<accession>A0A9P0Q4V9</accession>
<sequence>MKLHYMDIVQKLSLHFTNKQNLAPWLTDPDWPRIMRVSPLLDWHYSDIWDYLLFYKVPYCKLYDYGYTSLGDASSTNKNPALKCVNVKIGRCVYLPAYKLLNESKERIGRNKTVYD</sequence>
<dbReference type="PANTHER" id="PTHR23293">
    <property type="entry name" value="FAD SYNTHETASE-RELATED FMN ADENYLYLTRANSFERASE"/>
    <property type="match status" value="1"/>
</dbReference>
<evidence type="ECO:0000259" key="13">
    <source>
        <dbReference type="Pfam" id="PF01507"/>
    </source>
</evidence>
<dbReference type="Proteomes" id="UP001152888">
    <property type="component" value="Unassembled WGS sequence"/>
</dbReference>
<keyword evidence="3" id="KW-0285">Flavoprotein</keyword>
<keyword evidence="8" id="KW-0274">FAD</keyword>
<dbReference type="AlphaFoldDB" id="A0A9P0Q4V9"/>
<dbReference type="EC" id="2.7.7.2" evidence="2"/>
<organism evidence="14 15">
    <name type="scientific">Acanthoscelides obtectus</name>
    <name type="common">Bean weevil</name>
    <name type="synonym">Bruchus obtectus</name>
    <dbReference type="NCBI Taxonomy" id="200917"/>
    <lineage>
        <taxon>Eukaryota</taxon>
        <taxon>Metazoa</taxon>
        <taxon>Ecdysozoa</taxon>
        <taxon>Arthropoda</taxon>
        <taxon>Hexapoda</taxon>
        <taxon>Insecta</taxon>
        <taxon>Pterygota</taxon>
        <taxon>Neoptera</taxon>
        <taxon>Endopterygota</taxon>
        <taxon>Coleoptera</taxon>
        <taxon>Polyphaga</taxon>
        <taxon>Cucujiformia</taxon>
        <taxon>Chrysomeloidea</taxon>
        <taxon>Chrysomelidae</taxon>
        <taxon>Bruchinae</taxon>
        <taxon>Bruchini</taxon>
        <taxon>Acanthoscelides</taxon>
    </lineage>
</organism>
<evidence type="ECO:0000256" key="10">
    <source>
        <dbReference type="ARBA" id="ARBA00031145"/>
    </source>
</evidence>
<dbReference type="GO" id="GO:0005524">
    <property type="term" value="F:ATP binding"/>
    <property type="evidence" value="ECO:0007669"/>
    <property type="project" value="UniProtKB-KW"/>
</dbReference>
<dbReference type="PANTHER" id="PTHR23293:SF9">
    <property type="entry name" value="FAD SYNTHASE"/>
    <property type="match status" value="1"/>
</dbReference>
<evidence type="ECO:0000256" key="1">
    <source>
        <dbReference type="ARBA" id="ARBA00004726"/>
    </source>
</evidence>
<proteinExistence type="predicted"/>
<dbReference type="OrthoDB" id="270728at2759"/>
<reference evidence="14" key="1">
    <citation type="submission" date="2022-03" db="EMBL/GenBank/DDBJ databases">
        <authorList>
            <person name="Sayadi A."/>
        </authorList>
    </citation>
    <scope>NUCLEOTIDE SEQUENCE</scope>
</reference>
<evidence type="ECO:0000256" key="12">
    <source>
        <dbReference type="ARBA" id="ARBA00049494"/>
    </source>
</evidence>
<keyword evidence="7" id="KW-0547">Nucleotide-binding</keyword>
<evidence type="ECO:0000256" key="4">
    <source>
        <dbReference type="ARBA" id="ARBA00022643"/>
    </source>
</evidence>
<evidence type="ECO:0000256" key="6">
    <source>
        <dbReference type="ARBA" id="ARBA00022695"/>
    </source>
</evidence>
<dbReference type="Gene3D" id="3.40.50.620">
    <property type="entry name" value="HUPs"/>
    <property type="match status" value="1"/>
</dbReference>
<dbReference type="SUPFAM" id="SSF52402">
    <property type="entry name" value="Adenine nucleotide alpha hydrolases-like"/>
    <property type="match status" value="1"/>
</dbReference>
<evidence type="ECO:0000313" key="14">
    <source>
        <dbReference type="EMBL" id="CAH2010899.1"/>
    </source>
</evidence>
<name>A0A9P0Q4V9_ACAOB</name>
<evidence type="ECO:0000256" key="7">
    <source>
        <dbReference type="ARBA" id="ARBA00022741"/>
    </source>
</evidence>
<keyword evidence="9" id="KW-0067">ATP-binding</keyword>
<dbReference type="EMBL" id="CAKOFQ010008018">
    <property type="protein sequence ID" value="CAH2010899.1"/>
    <property type="molecule type" value="Genomic_DNA"/>
</dbReference>
<evidence type="ECO:0000256" key="8">
    <source>
        <dbReference type="ARBA" id="ARBA00022827"/>
    </source>
</evidence>
<evidence type="ECO:0000256" key="2">
    <source>
        <dbReference type="ARBA" id="ARBA00012393"/>
    </source>
</evidence>
<comment type="pathway">
    <text evidence="1">Cofactor biosynthesis; FAD biosynthesis; FAD from FMN: step 1/1.</text>
</comment>
<dbReference type="Pfam" id="PF01507">
    <property type="entry name" value="PAPS_reduct"/>
    <property type="match status" value="1"/>
</dbReference>
<evidence type="ECO:0000256" key="9">
    <source>
        <dbReference type="ARBA" id="ARBA00022840"/>
    </source>
</evidence>
<evidence type="ECO:0000256" key="11">
    <source>
        <dbReference type="ARBA" id="ARBA00031871"/>
    </source>
</evidence>
<gene>
    <name evidence="14" type="ORF">ACAOBT_LOCUS31859</name>
</gene>
<dbReference type="GO" id="GO:0003919">
    <property type="term" value="F:FMN adenylyltransferase activity"/>
    <property type="evidence" value="ECO:0007669"/>
    <property type="project" value="UniProtKB-EC"/>
</dbReference>